<keyword evidence="2 7" id="KW-0963">Cytoplasm</keyword>
<dbReference type="Pfam" id="PF02381">
    <property type="entry name" value="MraZ"/>
    <property type="match status" value="2"/>
</dbReference>
<comment type="subcellular location">
    <subcellularLocation>
        <location evidence="7">Cytoplasm</location>
        <location evidence="7">Nucleoid</location>
    </subcellularLocation>
</comment>
<dbReference type="InterPro" id="IPR035644">
    <property type="entry name" value="MraZ_C"/>
</dbReference>
<dbReference type="Proteomes" id="UP000265845">
    <property type="component" value="Unassembled WGS sequence"/>
</dbReference>
<dbReference type="GO" id="GO:2000143">
    <property type="term" value="P:negative regulation of DNA-templated transcription initiation"/>
    <property type="evidence" value="ECO:0007669"/>
    <property type="project" value="TreeGrafter"/>
</dbReference>
<sequence length="166" mass="17863">MFISTYETALDAKGRVSVPASFRAALGGGSRLFVWPAMDGSGCLEGGGDELMAVYRQTLARMAPTDPHRRAFMHAIFTKSADLKMDDTGRITLPAHLLEAAGIEKKLVFAGAFDRFHIWEPSRFHAFDEKMAQAALDNQSALDEPFQKAMASGNLPGIGATGTGDV</sequence>
<dbReference type="RefSeq" id="WP_119452666.1">
    <property type="nucleotide sequence ID" value="NZ_QWGA01000003.1"/>
</dbReference>
<dbReference type="GO" id="GO:0003700">
    <property type="term" value="F:DNA-binding transcription factor activity"/>
    <property type="evidence" value="ECO:0007669"/>
    <property type="project" value="UniProtKB-UniRule"/>
</dbReference>
<reference evidence="9 10" key="1">
    <citation type="submission" date="2018-08" db="EMBL/GenBank/DDBJ databases">
        <title>Henriciella mobilis sp. nov., isolated from seawater.</title>
        <authorList>
            <person name="Cheng H."/>
            <person name="Wu Y.-H."/>
            <person name="Xu X.-W."/>
            <person name="Guo L.-L."/>
        </authorList>
    </citation>
    <scope>NUCLEOTIDE SEQUENCE [LARGE SCALE GENOMIC DNA]</scope>
    <source>
        <strain evidence="9 10">CCUG67844</strain>
    </source>
</reference>
<dbReference type="CDD" id="cd16320">
    <property type="entry name" value="MraZ_N"/>
    <property type="match status" value="1"/>
</dbReference>
<dbReference type="GO" id="GO:0009295">
    <property type="term" value="C:nucleoid"/>
    <property type="evidence" value="ECO:0007669"/>
    <property type="project" value="UniProtKB-SubCell"/>
</dbReference>
<dbReference type="InterPro" id="IPR007159">
    <property type="entry name" value="SpoVT-AbrB_dom"/>
</dbReference>
<dbReference type="GO" id="GO:0000976">
    <property type="term" value="F:transcription cis-regulatory region binding"/>
    <property type="evidence" value="ECO:0007669"/>
    <property type="project" value="TreeGrafter"/>
</dbReference>
<evidence type="ECO:0000313" key="9">
    <source>
        <dbReference type="EMBL" id="RIJ31165.1"/>
    </source>
</evidence>
<evidence type="ECO:0000256" key="1">
    <source>
        <dbReference type="ARBA" id="ARBA00013860"/>
    </source>
</evidence>
<protein>
    <recommendedName>
        <fullName evidence="1 7">Transcriptional regulator MraZ</fullName>
    </recommendedName>
</protein>
<name>A0A399RND6_9PROT</name>
<dbReference type="InterPro" id="IPR037914">
    <property type="entry name" value="SpoVT-AbrB_sf"/>
</dbReference>
<dbReference type="Gene3D" id="3.40.1550.20">
    <property type="entry name" value="Transcriptional regulator MraZ domain"/>
    <property type="match status" value="1"/>
</dbReference>
<dbReference type="InterPro" id="IPR038619">
    <property type="entry name" value="MraZ_sf"/>
</dbReference>
<gene>
    <name evidence="7" type="primary">mraZ</name>
    <name evidence="9" type="ORF">D1222_02550</name>
</gene>
<dbReference type="InterPro" id="IPR003444">
    <property type="entry name" value="MraZ"/>
</dbReference>
<proteinExistence type="inferred from homology"/>
<dbReference type="CDD" id="cd16321">
    <property type="entry name" value="MraZ_C"/>
    <property type="match status" value="1"/>
</dbReference>
<evidence type="ECO:0000256" key="7">
    <source>
        <dbReference type="HAMAP-Rule" id="MF_01008"/>
    </source>
</evidence>
<organism evidence="9 10">
    <name type="scientific">Henriciella algicola</name>
    <dbReference type="NCBI Taxonomy" id="1608422"/>
    <lineage>
        <taxon>Bacteria</taxon>
        <taxon>Pseudomonadati</taxon>
        <taxon>Pseudomonadota</taxon>
        <taxon>Alphaproteobacteria</taxon>
        <taxon>Hyphomonadales</taxon>
        <taxon>Hyphomonadaceae</taxon>
        <taxon>Henriciella</taxon>
    </lineage>
</organism>
<comment type="similarity">
    <text evidence="7">Belongs to the MraZ family.</text>
</comment>
<dbReference type="InterPro" id="IPR020603">
    <property type="entry name" value="MraZ_dom"/>
</dbReference>
<keyword evidence="10" id="KW-1185">Reference proteome</keyword>
<dbReference type="HAMAP" id="MF_01008">
    <property type="entry name" value="MraZ"/>
    <property type="match status" value="1"/>
</dbReference>
<keyword evidence="4 7" id="KW-0805">Transcription regulation</keyword>
<dbReference type="PANTHER" id="PTHR34701">
    <property type="entry name" value="TRANSCRIPTIONAL REGULATOR MRAZ"/>
    <property type="match status" value="1"/>
</dbReference>
<evidence type="ECO:0000256" key="4">
    <source>
        <dbReference type="ARBA" id="ARBA00023015"/>
    </source>
</evidence>
<evidence type="ECO:0000259" key="8">
    <source>
        <dbReference type="PROSITE" id="PS51740"/>
    </source>
</evidence>
<evidence type="ECO:0000256" key="3">
    <source>
        <dbReference type="ARBA" id="ARBA00022737"/>
    </source>
</evidence>
<dbReference type="PANTHER" id="PTHR34701:SF1">
    <property type="entry name" value="TRANSCRIPTIONAL REGULATOR MRAZ"/>
    <property type="match status" value="1"/>
</dbReference>
<feature type="domain" description="SpoVT-AbrB" evidence="8">
    <location>
        <begin position="80"/>
        <end position="123"/>
    </location>
</feature>
<dbReference type="GO" id="GO:0005737">
    <property type="term" value="C:cytoplasm"/>
    <property type="evidence" value="ECO:0007669"/>
    <property type="project" value="UniProtKB-UniRule"/>
</dbReference>
<evidence type="ECO:0000256" key="5">
    <source>
        <dbReference type="ARBA" id="ARBA00023125"/>
    </source>
</evidence>
<dbReference type="AlphaFoldDB" id="A0A399RND6"/>
<evidence type="ECO:0000256" key="6">
    <source>
        <dbReference type="ARBA" id="ARBA00023163"/>
    </source>
</evidence>
<keyword evidence="3" id="KW-0677">Repeat</keyword>
<dbReference type="PROSITE" id="PS51740">
    <property type="entry name" value="SPOVT_ABRB"/>
    <property type="match status" value="2"/>
</dbReference>
<keyword evidence="5 7" id="KW-0238">DNA-binding</keyword>
<feature type="domain" description="SpoVT-AbrB" evidence="8">
    <location>
        <begin position="5"/>
        <end position="51"/>
    </location>
</feature>
<evidence type="ECO:0000256" key="2">
    <source>
        <dbReference type="ARBA" id="ARBA00022490"/>
    </source>
</evidence>
<keyword evidence="6 7" id="KW-0804">Transcription</keyword>
<dbReference type="InterPro" id="IPR035642">
    <property type="entry name" value="MraZ_N"/>
</dbReference>
<dbReference type="EMBL" id="QWGA01000003">
    <property type="protein sequence ID" value="RIJ31165.1"/>
    <property type="molecule type" value="Genomic_DNA"/>
</dbReference>
<evidence type="ECO:0000313" key="10">
    <source>
        <dbReference type="Proteomes" id="UP000265845"/>
    </source>
</evidence>
<dbReference type="OrthoDB" id="9807753at2"/>
<accession>A0A399RND6</accession>
<comment type="caution">
    <text evidence="9">The sequence shown here is derived from an EMBL/GenBank/DDBJ whole genome shotgun (WGS) entry which is preliminary data.</text>
</comment>
<dbReference type="SUPFAM" id="SSF89447">
    <property type="entry name" value="AbrB/MazE/MraZ-like"/>
    <property type="match status" value="1"/>
</dbReference>
<comment type="subunit">
    <text evidence="7">Forms oligomers.</text>
</comment>